<feature type="compositionally biased region" description="Low complexity" evidence="1">
    <location>
        <begin position="74"/>
        <end position="85"/>
    </location>
</feature>
<evidence type="ECO:0000313" key="2">
    <source>
        <dbReference type="EMBL" id="KAF9582720.1"/>
    </source>
</evidence>
<proteinExistence type="predicted"/>
<feature type="compositionally biased region" description="Polar residues" evidence="1">
    <location>
        <begin position="266"/>
        <end position="276"/>
    </location>
</feature>
<gene>
    <name evidence="2" type="ORF">BGW38_010842</name>
</gene>
<sequence length="363" mass="38222">MGSTSDNSPVFSASDQSYSTPPATPMNRRERAMTDSLCPRQHPFDIRSPSELSLKSPLSVDVDMDMDCDEDETTVPPLSSSTVTPRNSRLSISVQKASNKAKSAREGVETMGINSSSSASSVTSSPSITKTTLRKTGLDGSTNGKEWTRQIVPPPLHPAVQYAHPPYVASYYTAPNVQLIPGPNGFTAMSAMAAGMPPAGMMAVPRNPHAILPATSGPNSKPMATAARTSRQFAPIRPRTPMVSEEDSKGRTASTNPEPAKKKGTVASSEPKTLSQPPKLRPLVPNYAPGAHGAMAHPPHFLTHAPVPGHAHPGAPTRLYIPVIPVVYNKPPATMVSPGPAAGKAPSKPSGPAKIAPRLHRPT</sequence>
<evidence type="ECO:0000256" key="1">
    <source>
        <dbReference type="SAM" id="MobiDB-lite"/>
    </source>
</evidence>
<feature type="compositionally biased region" description="Polar residues" evidence="1">
    <location>
        <begin position="86"/>
        <end position="101"/>
    </location>
</feature>
<evidence type="ECO:0000313" key="3">
    <source>
        <dbReference type="Proteomes" id="UP000780801"/>
    </source>
</evidence>
<comment type="caution">
    <text evidence="2">The sequence shown here is derived from an EMBL/GenBank/DDBJ whole genome shotgun (WGS) entry which is preliminary data.</text>
</comment>
<protein>
    <submittedName>
        <fullName evidence="2">Uncharacterized protein</fullName>
    </submittedName>
</protein>
<feature type="compositionally biased region" description="Low complexity" evidence="1">
    <location>
        <begin position="115"/>
        <end position="131"/>
    </location>
</feature>
<reference evidence="2" key="1">
    <citation type="journal article" date="2020" name="Fungal Divers.">
        <title>Resolving the Mortierellaceae phylogeny through synthesis of multi-gene phylogenetics and phylogenomics.</title>
        <authorList>
            <person name="Vandepol N."/>
            <person name="Liber J."/>
            <person name="Desiro A."/>
            <person name="Na H."/>
            <person name="Kennedy M."/>
            <person name="Barry K."/>
            <person name="Grigoriev I.V."/>
            <person name="Miller A.N."/>
            <person name="O'Donnell K."/>
            <person name="Stajich J.E."/>
            <person name="Bonito G."/>
        </authorList>
    </citation>
    <scope>NUCLEOTIDE SEQUENCE</scope>
    <source>
        <strain evidence="2">KOD1015</strain>
    </source>
</reference>
<dbReference type="AlphaFoldDB" id="A0A9P6FVP6"/>
<dbReference type="EMBL" id="JAABOA010000949">
    <property type="protein sequence ID" value="KAF9582720.1"/>
    <property type="molecule type" value="Genomic_DNA"/>
</dbReference>
<feature type="region of interest" description="Disordered" evidence="1">
    <location>
        <begin position="67"/>
        <end position="145"/>
    </location>
</feature>
<feature type="region of interest" description="Disordered" evidence="1">
    <location>
        <begin position="1"/>
        <end position="55"/>
    </location>
</feature>
<accession>A0A9P6FVP6</accession>
<dbReference type="Proteomes" id="UP000780801">
    <property type="component" value="Unassembled WGS sequence"/>
</dbReference>
<feature type="compositionally biased region" description="Polar residues" evidence="1">
    <location>
        <begin position="1"/>
        <end position="21"/>
    </location>
</feature>
<feature type="compositionally biased region" description="Low complexity" evidence="1">
    <location>
        <begin position="337"/>
        <end position="356"/>
    </location>
</feature>
<feature type="region of interest" description="Disordered" evidence="1">
    <location>
        <begin position="337"/>
        <end position="363"/>
    </location>
</feature>
<organism evidence="2 3">
    <name type="scientific">Lunasporangiospora selenospora</name>
    <dbReference type="NCBI Taxonomy" id="979761"/>
    <lineage>
        <taxon>Eukaryota</taxon>
        <taxon>Fungi</taxon>
        <taxon>Fungi incertae sedis</taxon>
        <taxon>Mucoromycota</taxon>
        <taxon>Mortierellomycotina</taxon>
        <taxon>Mortierellomycetes</taxon>
        <taxon>Mortierellales</taxon>
        <taxon>Mortierellaceae</taxon>
        <taxon>Lunasporangiospora</taxon>
    </lineage>
</organism>
<name>A0A9P6FVP6_9FUNG</name>
<keyword evidence="3" id="KW-1185">Reference proteome</keyword>
<feature type="region of interest" description="Disordered" evidence="1">
    <location>
        <begin position="215"/>
        <end position="282"/>
    </location>
</feature>